<comment type="caution">
    <text evidence="1">The sequence shown here is derived from an EMBL/GenBank/DDBJ whole genome shotgun (WGS) entry which is preliminary data.</text>
</comment>
<gene>
    <name evidence="1" type="ORF">COV08_01355</name>
</gene>
<organism evidence="1 2">
    <name type="scientific">Candidatus Vogelbacteria bacterium CG10_big_fil_rev_8_21_14_0_10_49_38</name>
    <dbReference type="NCBI Taxonomy" id="1975043"/>
    <lineage>
        <taxon>Bacteria</taxon>
        <taxon>Candidatus Vogeliibacteriota</taxon>
    </lineage>
</organism>
<sequence>MIKNFDQWNKKKKVVNEKQTKDIFFKEREIWWINLGANVGYELDGKNEEFSRPIIIFRKFNKNTFWALPLTTKNKSGPYYFSFCLPDGSQNSVNLSQLRLIDAKRLIVKLGFISNEDYQILQGKIGEIVNRKTL</sequence>
<dbReference type="SUPFAM" id="SSF50118">
    <property type="entry name" value="Cell growth inhibitor/plasmid maintenance toxic component"/>
    <property type="match status" value="1"/>
</dbReference>
<evidence type="ECO:0000313" key="1">
    <source>
        <dbReference type="EMBL" id="PIR46137.1"/>
    </source>
</evidence>
<name>A0A2H0RI59_9BACT</name>
<dbReference type="Pfam" id="PF02452">
    <property type="entry name" value="PemK_toxin"/>
    <property type="match status" value="1"/>
</dbReference>
<dbReference type="AlphaFoldDB" id="A0A2H0RI59"/>
<dbReference type="InterPro" id="IPR011067">
    <property type="entry name" value="Plasmid_toxin/cell-grow_inhib"/>
</dbReference>
<dbReference type="GO" id="GO:0003677">
    <property type="term" value="F:DNA binding"/>
    <property type="evidence" value="ECO:0007669"/>
    <property type="project" value="InterPro"/>
</dbReference>
<dbReference type="EMBL" id="PCYK01000010">
    <property type="protein sequence ID" value="PIR46137.1"/>
    <property type="molecule type" value="Genomic_DNA"/>
</dbReference>
<protein>
    <recommendedName>
        <fullName evidence="3">Toxin-antitoxin system protein</fullName>
    </recommendedName>
</protein>
<evidence type="ECO:0008006" key="3">
    <source>
        <dbReference type="Google" id="ProtNLM"/>
    </source>
</evidence>
<dbReference type="Proteomes" id="UP000230431">
    <property type="component" value="Unassembled WGS sequence"/>
</dbReference>
<reference evidence="1 2" key="1">
    <citation type="submission" date="2017-09" db="EMBL/GenBank/DDBJ databases">
        <title>Depth-based differentiation of microbial function through sediment-hosted aquifers and enrichment of novel symbionts in the deep terrestrial subsurface.</title>
        <authorList>
            <person name="Probst A.J."/>
            <person name="Ladd B."/>
            <person name="Jarett J.K."/>
            <person name="Geller-Mcgrath D.E."/>
            <person name="Sieber C.M."/>
            <person name="Emerson J.B."/>
            <person name="Anantharaman K."/>
            <person name="Thomas B.C."/>
            <person name="Malmstrom R."/>
            <person name="Stieglmeier M."/>
            <person name="Klingl A."/>
            <person name="Woyke T."/>
            <person name="Ryan C.M."/>
            <person name="Banfield J.F."/>
        </authorList>
    </citation>
    <scope>NUCLEOTIDE SEQUENCE [LARGE SCALE GENOMIC DNA]</scope>
    <source>
        <strain evidence="1">CG10_big_fil_rev_8_21_14_0_10_49_38</strain>
    </source>
</reference>
<dbReference type="InterPro" id="IPR003477">
    <property type="entry name" value="PemK-like"/>
</dbReference>
<evidence type="ECO:0000313" key="2">
    <source>
        <dbReference type="Proteomes" id="UP000230431"/>
    </source>
</evidence>
<dbReference type="Gene3D" id="2.30.30.110">
    <property type="match status" value="1"/>
</dbReference>
<accession>A0A2H0RI59</accession>
<proteinExistence type="predicted"/>